<evidence type="ECO:0000256" key="3">
    <source>
        <dbReference type="ARBA" id="ARBA00011489"/>
    </source>
</evidence>
<dbReference type="InterPro" id="IPR044173">
    <property type="entry name" value="CASPL"/>
</dbReference>
<reference evidence="11" key="1">
    <citation type="submission" date="2025-08" db="UniProtKB">
        <authorList>
            <consortium name="RefSeq"/>
        </authorList>
    </citation>
    <scope>IDENTIFICATION</scope>
    <source>
        <tissue evidence="11">Young leaves</tissue>
    </source>
</reference>
<keyword evidence="5 8" id="KW-0812">Transmembrane</keyword>
<sequence>MSGGGKLEGVLRVLGFVLTLVAAIVVRLDKETKVVPYSISPNLPTFDVVVVAKWHYLSDVVVVAKWHYLSAFVYLFAANVIASLYGLLTLTISLANKNRSNILALLITILDLVMVVLLSSSAGAAIAIGIIGYHGNSHVRWNKVCDTFGRFCKQVAAASALSLAGAIVFMLLVILVVVGLQKRPK</sequence>
<keyword evidence="4 8" id="KW-1003">Cell membrane</keyword>
<name>A0A6J1FZX5_CUCMO</name>
<evidence type="ECO:0000256" key="2">
    <source>
        <dbReference type="ARBA" id="ARBA00007651"/>
    </source>
</evidence>
<keyword evidence="7 8" id="KW-0472">Membrane</keyword>
<protein>
    <recommendedName>
        <fullName evidence="8">CASP-like protein</fullName>
    </recommendedName>
</protein>
<comment type="subunit">
    <text evidence="3 8">Homodimer and heterodimers.</text>
</comment>
<dbReference type="InterPro" id="IPR006702">
    <property type="entry name" value="CASP_dom"/>
</dbReference>
<comment type="similarity">
    <text evidence="2 8">Belongs to the Casparian strip membrane proteins (CASP) family.</text>
</comment>
<keyword evidence="6 8" id="KW-1133">Transmembrane helix</keyword>
<dbReference type="NCBIfam" id="TIGR01569">
    <property type="entry name" value="A_tha_TIGR01569"/>
    <property type="match status" value="1"/>
</dbReference>
<dbReference type="Proteomes" id="UP000504609">
    <property type="component" value="Unplaced"/>
</dbReference>
<evidence type="ECO:0000313" key="10">
    <source>
        <dbReference type="Proteomes" id="UP000504609"/>
    </source>
</evidence>
<evidence type="ECO:0000259" key="9">
    <source>
        <dbReference type="Pfam" id="PF04535"/>
    </source>
</evidence>
<gene>
    <name evidence="11" type="primary">LOC111449428</name>
</gene>
<dbReference type="Pfam" id="PF04535">
    <property type="entry name" value="CASP_dom"/>
    <property type="match status" value="1"/>
</dbReference>
<feature type="domain" description="Casparian strip membrane protein" evidence="9">
    <location>
        <begin position="5"/>
        <end position="167"/>
    </location>
</feature>
<dbReference type="PANTHER" id="PTHR36488:SF8">
    <property type="entry name" value="CASP-LIKE PROTEIN 1U1"/>
    <property type="match status" value="1"/>
</dbReference>
<evidence type="ECO:0000256" key="6">
    <source>
        <dbReference type="ARBA" id="ARBA00022989"/>
    </source>
</evidence>
<proteinExistence type="inferred from homology"/>
<dbReference type="KEGG" id="cmos:111449428"/>
<evidence type="ECO:0000256" key="5">
    <source>
        <dbReference type="ARBA" id="ARBA00022692"/>
    </source>
</evidence>
<evidence type="ECO:0000256" key="1">
    <source>
        <dbReference type="ARBA" id="ARBA00004651"/>
    </source>
</evidence>
<keyword evidence="10" id="KW-1185">Reference proteome</keyword>
<feature type="transmembrane region" description="Helical" evidence="8">
    <location>
        <begin position="9"/>
        <end position="28"/>
    </location>
</feature>
<evidence type="ECO:0000256" key="7">
    <source>
        <dbReference type="ARBA" id="ARBA00023136"/>
    </source>
</evidence>
<dbReference type="RefSeq" id="XP_022945090.1">
    <property type="nucleotide sequence ID" value="XM_023089322.1"/>
</dbReference>
<dbReference type="GO" id="GO:0005886">
    <property type="term" value="C:plasma membrane"/>
    <property type="evidence" value="ECO:0007669"/>
    <property type="project" value="UniProtKB-SubCell"/>
</dbReference>
<evidence type="ECO:0000313" key="11">
    <source>
        <dbReference type="RefSeq" id="XP_022945090.1"/>
    </source>
</evidence>
<dbReference type="AlphaFoldDB" id="A0A6J1FZX5"/>
<evidence type="ECO:0000256" key="4">
    <source>
        <dbReference type="ARBA" id="ARBA00022475"/>
    </source>
</evidence>
<feature type="transmembrane region" description="Helical" evidence="8">
    <location>
        <begin position="155"/>
        <end position="180"/>
    </location>
</feature>
<evidence type="ECO:0000256" key="8">
    <source>
        <dbReference type="RuleBase" id="RU361233"/>
    </source>
</evidence>
<dbReference type="GeneID" id="111449428"/>
<dbReference type="InterPro" id="IPR006459">
    <property type="entry name" value="CASP/CASPL"/>
</dbReference>
<feature type="transmembrane region" description="Helical" evidence="8">
    <location>
        <begin position="66"/>
        <end position="90"/>
    </location>
</feature>
<feature type="transmembrane region" description="Helical" evidence="8">
    <location>
        <begin position="102"/>
        <end position="135"/>
    </location>
</feature>
<dbReference type="PANTHER" id="PTHR36488">
    <property type="entry name" value="CASP-LIKE PROTEIN 1U1"/>
    <property type="match status" value="1"/>
</dbReference>
<accession>A0A6J1FZX5</accession>
<comment type="subcellular location">
    <subcellularLocation>
        <location evidence="1 8">Cell membrane</location>
        <topology evidence="1 8">Multi-pass membrane protein</topology>
    </subcellularLocation>
</comment>
<organism evidence="10 11">
    <name type="scientific">Cucurbita moschata</name>
    <name type="common">Winter crookneck squash</name>
    <name type="synonym">Cucurbita pepo var. moschata</name>
    <dbReference type="NCBI Taxonomy" id="3662"/>
    <lineage>
        <taxon>Eukaryota</taxon>
        <taxon>Viridiplantae</taxon>
        <taxon>Streptophyta</taxon>
        <taxon>Embryophyta</taxon>
        <taxon>Tracheophyta</taxon>
        <taxon>Spermatophyta</taxon>
        <taxon>Magnoliopsida</taxon>
        <taxon>eudicotyledons</taxon>
        <taxon>Gunneridae</taxon>
        <taxon>Pentapetalae</taxon>
        <taxon>rosids</taxon>
        <taxon>fabids</taxon>
        <taxon>Cucurbitales</taxon>
        <taxon>Cucurbitaceae</taxon>
        <taxon>Cucurbiteae</taxon>
        <taxon>Cucurbita</taxon>
    </lineage>
</organism>